<gene>
    <name evidence="5" type="ORF">CBER1_03058</name>
</gene>
<feature type="compositionally biased region" description="Basic residues" evidence="2">
    <location>
        <begin position="91"/>
        <end position="103"/>
    </location>
</feature>
<dbReference type="Proteomes" id="UP000237631">
    <property type="component" value="Unassembled WGS sequence"/>
</dbReference>
<dbReference type="GO" id="GO:0008270">
    <property type="term" value="F:zinc ion binding"/>
    <property type="evidence" value="ECO:0007669"/>
    <property type="project" value="UniProtKB-KW"/>
</dbReference>
<comment type="caution">
    <text evidence="5">The sequence shown here is derived from an EMBL/GenBank/DDBJ whole genome shotgun (WGS) entry which is preliminary data.</text>
</comment>
<evidence type="ECO:0000313" key="5">
    <source>
        <dbReference type="EMBL" id="PPJ59172.1"/>
    </source>
</evidence>
<dbReference type="PROSITE" id="PS50966">
    <property type="entry name" value="ZF_SWIM"/>
    <property type="match status" value="1"/>
</dbReference>
<feature type="domain" description="RING-type" evidence="3">
    <location>
        <begin position="335"/>
        <end position="380"/>
    </location>
</feature>
<dbReference type="InterPro" id="IPR039903">
    <property type="entry name" value="Zswim2"/>
</dbReference>
<dbReference type="OrthoDB" id="2122982at2759"/>
<dbReference type="PANTHER" id="PTHR21540">
    <property type="entry name" value="RING FINGER AND SWIM DOMAIN-CONTAINING PROTEIN 2"/>
    <property type="match status" value="1"/>
</dbReference>
<dbReference type="Gene3D" id="3.30.40.10">
    <property type="entry name" value="Zinc/RING finger domain, C3HC4 (zinc finger)"/>
    <property type="match status" value="1"/>
</dbReference>
<dbReference type="Pfam" id="PF13639">
    <property type="entry name" value="zf-RING_2"/>
    <property type="match status" value="1"/>
</dbReference>
<keyword evidence="1" id="KW-0863">Zinc-finger</keyword>
<dbReference type="SUPFAM" id="SSF57850">
    <property type="entry name" value="RING/U-box"/>
    <property type="match status" value="1"/>
</dbReference>
<reference evidence="6" key="1">
    <citation type="journal article" date="2017" name="bioRxiv">
        <title>Conservation of a gene cluster reveals novel cercosporin biosynthetic mechanisms and extends production to the genus Colletotrichum.</title>
        <authorList>
            <person name="de Jonge R."/>
            <person name="Ebert M.K."/>
            <person name="Huitt-Roehl C.R."/>
            <person name="Pal P."/>
            <person name="Suttle J.C."/>
            <person name="Spanner R.E."/>
            <person name="Neubauer J.D."/>
            <person name="Jurick W.M.II."/>
            <person name="Stott K.A."/>
            <person name="Secor G.A."/>
            <person name="Thomma B.P.H.J."/>
            <person name="Van de Peer Y."/>
            <person name="Townsend C.A."/>
            <person name="Bolton M.D."/>
        </authorList>
    </citation>
    <scope>NUCLEOTIDE SEQUENCE [LARGE SCALE GENOMIC DNA]</scope>
    <source>
        <strain evidence="6">CBS538.71</strain>
    </source>
</reference>
<keyword evidence="1" id="KW-0479">Metal-binding</keyword>
<sequence length="419" mass="47329">MARPKRRSARTRKQVKTLAEEQAEATALAAAAQLTRGEKRKVSASIKAEQKDSDGDWEEQGFAKYESRPDDDTALFKHESPFADDEASSPPKKRKTSSKKKKSAKDDGRQPYGAAPIGIMIEWIPGRMRKQPKIWELPRPEKGSKPDWHASAAERRGAARISAIPRLKDDQEETRILPFVTSPRLLVLLLTLYSDTEEDSNKYQKAREKARTERMVVLECSRNVEEDCHAHHDDCPFETLLISGSKGNVYTVRVSHIVTCNCPVSIFERKGTEEHCKHALYALHTVLRIPDHLQYRNSFLHSELKEIFANSPPLPAQVAEESEKDGSRKATDGDCPICFMEFEEGEDLVWCKASCGNNLHAQCFKQWEKAKHPVTCPYCRAHWQAEKSKGQETATMTNVAMPTERGKGGYYNVAAQLGY</sequence>
<evidence type="ECO:0000256" key="1">
    <source>
        <dbReference type="PROSITE-ProRule" id="PRU00175"/>
    </source>
</evidence>
<feature type="domain" description="SWIM-type" evidence="4">
    <location>
        <begin position="250"/>
        <end position="287"/>
    </location>
</feature>
<dbReference type="PANTHER" id="PTHR21540:SF0">
    <property type="entry name" value="PHD FAMILY PROTEIN"/>
    <property type="match status" value="1"/>
</dbReference>
<evidence type="ECO:0000259" key="4">
    <source>
        <dbReference type="PROSITE" id="PS50966"/>
    </source>
</evidence>
<evidence type="ECO:0000259" key="3">
    <source>
        <dbReference type="PROSITE" id="PS50089"/>
    </source>
</evidence>
<feature type="compositionally biased region" description="Basic residues" evidence="2">
    <location>
        <begin position="1"/>
        <end position="15"/>
    </location>
</feature>
<name>A0A2S6CHF6_9PEZI</name>
<feature type="compositionally biased region" description="Low complexity" evidence="2">
    <location>
        <begin position="24"/>
        <end position="35"/>
    </location>
</feature>
<dbReference type="GO" id="GO:0061630">
    <property type="term" value="F:ubiquitin protein ligase activity"/>
    <property type="evidence" value="ECO:0007669"/>
    <property type="project" value="InterPro"/>
</dbReference>
<dbReference type="STRING" id="357750.A0A2S6CHF6"/>
<dbReference type="InterPro" id="IPR001841">
    <property type="entry name" value="Znf_RING"/>
</dbReference>
<evidence type="ECO:0008006" key="7">
    <source>
        <dbReference type="Google" id="ProtNLM"/>
    </source>
</evidence>
<feature type="region of interest" description="Disordered" evidence="2">
    <location>
        <begin position="1"/>
        <end position="113"/>
    </location>
</feature>
<keyword evidence="1" id="KW-0862">Zinc</keyword>
<dbReference type="CDD" id="cd16494">
    <property type="entry name" value="RING-CH-C4HC3_ZSWM2"/>
    <property type="match status" value="1"/>
</dbReference>
<accession>A0A2S6CHF6</accession>
<keyword evidence="6" id="KW-1185">Reference proteome</keyword>
<organism evidence="5 6">
    <name type="scientific">Cercospora berteroae</name>
    <dbReference type="NCBI Taxonomy" id="357750"/>
    <lineage>
        <taxon>Eukaryota</taxon>
        <taxon>Fungi</taxon>
        <taxon>Dikarya</taxon>
        <taxon>Ascomycota</taxon>
        <taxon>Pezizomycotina</taxon>
        <taxon>Dothideomycetes</taxon>
        <taxon>Dothideomycetidae</taxon>
        <taxon>Mycosphaerellales</taxon>
        <taxon>Mycosphaerellaceae</taxon>
        <taxon>Cercospora</taxon>
    </lineage>
</organism>
<dbReference type="InterPro" id="IPR013083">
    <property type="entry name" value="Znf_RING/FYVE/PHD"/>
</dbReference>
<dbReference type="PROSITE" id="PS50089">
    <property type="entry name" value="ZF_RING_2"/>
    <property type="match status" value="1"/>
</dbReference>
<evidence type="ECO:0000313" key="6">
    <source>
        <dbReference type="Proteomes" id="UP000237631"/>
    </source>
</evidence>
<feature type="compositionally biased region" description="Basic and acidic residues" evidence="2">
    <location>
        <begin position="65"/>
        <end position="81"/>
    </location>
</feature>
<protein>
    <recommendedName>
        <fullName evidence="7">RING-type domain-containing protein</fullName>
    </recommendedName>
</protein>
<feature type="region of interest" description="Disordered" evidence="2">
    <location>
        <begin position="137"/>
        <end position="156"/>
    </location>
</feature>
<evidence type="ECO:0000256" key="2">
    <source>
        <dbReference type="SAM" id="MobiDB-lite"/>
    </source>
</evidence>
<proteinExistence type="predicted"/>
<dbReference type="InterPro" id="IPR007527">
    <property type="entry name" value="Znf_SWIM"/>
</dbReference>
<dbReference type="AlphaFoldDB" id="A0A2S6CHF6"/>
<dbReference type="EMBL" id="PNEN01000416">
    <property type="protein sequence ID" value="PPJ59172.1"/>
    <property type="molecule type" value="Genomic_DNA"/>
</dbReference>